<evidence type="ECO:0000256" key="1">
    <source>
        <dbReference type="SAM" id="SignalP"/>
    </source>
</evidence>
<keyword evidence="1" id="KW-0732">Signal</keyword>
<feature type="chain" id="PRO_5021235766" description="Lipoprotein" evidence="1">
    <location>
        <begin position="23"/>
        <end position="114"/>
    </location>
</feature>
<dbReference type="RefSeq" id="WP_141420571.1">
    <property type="nucleotide sequence ID" value="NZ_VIAR01000002.1"/>
</dbReference>
<dbReference type="AlphaFoldDB" id="A0A507ZTX6"/>
<protein>
    <recommendedName>
        <fullName evidence="4">Lipoprotein</fullName>
    </recommendedName>
</protein>
<comment type="caution">
    <text evidence="2">The sequence shown here is derived from an EMBL/GenBank/DDBJ whole genome shotgun (WGS) entry which is preliminary data.</text>
</comment>
<name>A0A507ZTX6_9FLAO</name>
<sequence length="114" mass="13350">MKNNQLPFFLFLLMFCSLFSCNSDSEIQNISEAETSIQVSKANFSDALRIWNKPENFKDSTIKTNEKILEKRLAYIEPYAKDLLLAEGKSINLIKTYTIEKTFKEALKYYFKKN</sequence>
<dbReference type="EMBL" id="VIAR01000002">
    <property type="protein sequence ID" value="TQD40041.1"/>
    <property type="molecule type" value="Genomic_DNA"/>
</dbReference>
<feature type="signal peptide" evidence="1">
    <location>
        <begin position="1"/>
        <end position="22"/>
    </location>
</feature>
<dbReference type="Proteomes" id="UP000317169">
    <property type="component" value="Unassembled WGS sequence"/>
</dbReference>
<accession>A0A507ZTX6</accession>
<gene>
    <name evidence="2" type="ORF">FKR84_02265</name>
</gene>
<evidence type="ECO:0000313" key="2">
    <source>
        <dbReference type="EMBL" id="TQD40041.1"/>
    </source>
</evidence>
<dbReference type="PROSITE" id="PS51257">
    <property type="entry name" value="PROKAR_LIPOPROTEIN"/>
    <property type="match status" value="1"/>
</dbReference>
<evidence type="ECO:0008006" key="4">
    <source>
        <dbReference type="Google" id="ProtNLM"/>
    </source>
</evidence>
<keyword evidence="3" id="KW-1185">Reference proteome</keyword>
<evidence type="ECO:0000313" key="3">
    <source>
        <dbReference type="Proteomes" id="UP000317169"/>
    </source>
</evidence>
<organism evidence="2 3">
    <name type="scientific">Haloflavibacter putidus</name>
    <dbReference type="NCBI Taxonomy" id="2576776"/>
    <lineage>
        <taxon>Bacteria</taxon>
        <taxon>Pseudomonadati</taxon>
        <taxon>Bacteroidota</taxon>
        <taxon>Flavobacteriia</taxon>
        <taxon>Flavobacteriales</taxon>
        <taxon>Flavobacteriaceae</taxon>
        <taxon>Haloflavibacter</taxon>
    </lineage>
</organism>
<reference evidence="2 3" key="1">
    <citation type="submission" date="2019-06" db="EMBL/GenBank/DDBJ databases">
        <title>Flavibacter putida gen. nov., sp. nov., a novel marine bacterium of the family Flavobacteriaceae isolated from coastal seawater.</title>
        <authorList>
            <person name="Feng X."/>
        </authorList>
    </citation>
    <scope>NUCLEOTIDE SEQUENCE [LARGE SCALE GENOMIC DNA]</scope>
    <source>
        <strain evidence="2 3">PLHSN227</strain>
    </source>
</reference>
<proteinExistence type="predicted"/>